<dbReference type="Proteomes" id="UP001341840">
    <property type="component" value="Unassembled WGS sequence"/>
</dbReference>
<sequence>MTLCGCAGSVGDSQWKLPQCQCSAERFLGMACQSLGVGFPLFVPQQIQPAKGKELFGYTVILPKSERGLEVVAYGPVAADEGIARTEAAEMMMRRVLAATNKKMRALEAKNAEIKQLLVSAKLAYEMKKTSVPGVRRVWCSGHLVDEACVMLYSGCESGSVDPFCKGLRK</sequence>
<protein>
    <submittedName>
        <fullName evidence="2">Uncharacterized protein</fullName>
    </submittedName>
</protein>
<keyword evidence="1" id="KW-0175">Coiled coil</keyword>
<evidence type="ECO:0000313" key="2">
    <source>
        <dbReference type="EMBL" id="MED6220085.1"/>
    </source>
</evidence>
<feature type="coiled-coil region" evidence="1">
    <location>
        <begin position="97"/>
        <end position="124"/>
    </location>
</feature>
<evidence type="ECO:0000313" key="3">
    <source>
        <dbReference type="Proteomes" id="UP001341840"/>
    </source>
</evidence>
<evidence type="ECO:0000256" key="1">
    <source>
        <dbReference type="SAM" id="Coils"/>
    </source>
</evidence>
<keyword evidence="3" id="KW-1185">Reference proteome</keyword>
<reference evidence="2 3" key="1">
    <citation type="journal article" date="2023" name="Plants (Basel)">
        <title>Bridging the Gap: Combining Genomics and Transcriptomics Approaches to Understand Stylosanthes scabra, an Orphan Legume from the Brazilian Caatinga.</title>
        <authorList>
            <person name="Ferreira-Neto J.R.C."/>
            <person name="da Silva M.D."/>
            <person name="Binneck E."/>
            <person name="de Melo N.F."/>
            <person name="da Silva R.H."/>
            <person name="de Melo A.L.T.M."/>
            <person name="Pandolfi V."/>
            <person name="Bustamante F.O."/>
            <person name="Brasileiro-Vidal A.C."/>
            <person name="Benko-Iseppon A.M."/>
        </authorList>
    </citation>
    <scope>NUCLEOTIDE SEQUENCE [LARGE SCALE GENOMIC DNA]</scope>
    <source>
        <tissue evidence="2">Leaves</tissue>
    </source>
</reference>
<accession>A0ABU6ZDQ0</accession>
<gene>
    <name evidence="2" type="ORF">PIB30_041552</name>
</gene>
<dbReference type="EMBL" id="JASCZI010272091">
    <property type="protein sequence ID" value="MED6220085.1"/>
    <property type="molecule type" value="Genomic_DNA"/>
</dbReference>
<comment type="caution">
    <text evidence="2">The sequence shown here is derived from an EMBL/GenBank/DDBJ whole genome shotgun (WGS) entry which is preliminary data.</text>
</comment>
<proteinExistence type="predicted"/>
<name>A0ABU6ZDQ0_9FABA</name>
<organism evidence="2 3">
    <name type="scientific">Stylosanthes scabra</name>
    <dbReference type="NCBI Taxonomy" id="79078"/>
    <lineage>
        <taxon>Eukaryota</taxon>
        <taxon>Viridiplantae</taxon>
        <taxon>Streptophyta</taxon>
        <taxon>Embryophyta</taxon>
        <taxon>Tracheophyta</taxon>
        <taxon>Spermatophyta</taxon>
        <taxon>Magnoliopsida</taxon>
        <taxon>eudicotyledons</taxon>
        <taxon>Gunneridae</taxon>
        <taxon>Pentapetalae</taxon>
        <taxon>rosids</taxon>
        <taxon>fabids</taxon>
        <taxon>Fabales</taxon>
        <taxon>Fabaceae</taxon>
        <taxon>Papilionoideae</taxon>
        <taxon>50 kb inversion clade</taxon>
        <taxon>dalbergioids sensu lato</taxon>
        <taxon>Dalbergieae</taxon>
        <taxon>Pterocarpus clade</taxon>
        <taxon>Stylosanthes</taxon>
    </lineage>
</organism>